<dbReference type="AlphaFoldDB" id="A0A081C8C0"/>
<protein>
    <submittedName>
        <fullName evidence="1">Uncharacterized protein</fullName>
    </submittedName>
</protein>
<accession>A0A081C8C0</accession>
<proteinExistence type="predicted"/>
<dbReference type="Proteomes" id="UP000030661">
    <property type="component" value="Unassembled WGS sequence"/>
</dbReference>
<dbReference type="HOGENOM" id="CLU_2535759_0_0_0"/>
<sequence length="83" mass="9711">MMLVQKFWSKERFPVVYEHNHAKAVIVDISSFEKIEMILDNLLNRDVEEEDRLLAASGLLEQLLNEARNTAPTQQWRTELNAL</sequence>
<gene>
    <name evidence="1" type="ORF">U27_00723</name>
</gene>
<evidence type="ECO:0000313" key="1">
    <source>
        <dbReference type="EMBL" id="GAK60825.1"/>
    </source>
</evidence>
<evidence type="ECO:0000313" key="2">
    <source>
        <dbReference type="Proteomes" id="UP000030661"/>
    </source>
</evidence>
<organism evidence="1">
    <name type="scientific">Vecturithrix granuli</name>
    <dbReference type="NCBI Taxonomy" id="1499967"/>
    <lineage>
        <taxon>Bacteria</taxon>
        <taxon>Candidatus Moduliflexota</taxon>
        <taxon>Candidatus Vecturitrichia</taxon>
        <taxon>Candidatus Vecturitrichales</taxon>
        <taxon>Candidatus Vecturitrichaceae</taxon>
        <taxon>Candidatus Vecturithrix</taxon>
    </lineage>
</organism>
<reference evidence="1" key="1">
    <citation type="journal article" date="2015" name="PeerJ">
        <title>First genomic representation of candidate bacterial phylum KSB3 points to enhanced environmental sensing as a trigger of wastewater bulking.</title>
        <authorList>
            <person name="Sekiguchi Y."/>
            <person name="Ohashi A."/>
            <person name="Parks D.H."/>
            <person name="Yamauchi T."/>
            <person name="Tyson G.W."/>
            <person name="Hugenholtz P."/>
        </authorList>
    </citation>
    <scope>NUCLEOTIDE SEQUENCE [LARGE SCALE GENOMIC DNA]</scope>
</reference>
<name>A0A081C8C0_VECG1</name>
<dbReference type="EMBL" id="DF820475">
    <property type="protein sequence ID" value="GAK60825.1"/>
    <property type="molecule type" value="Genomic_DNA"/>
</dbReference>
<keyword evidence="2" id="KW-1185">Reference proteome</keyword>
<dbReference type="STRING" id="1499967.U27_00723"/>